<keyword evidence="7" id="KW-1185">Reference proteome</keyword>
<dbReference type="InterPro" id="IPR030678">
    <property type="entry name" value="Peptide/Ni-bd"/>
</dbReference>
<dbReference type="GO" id="GO:1904680">
    <property type="term" value="F:peptide transmembrane transporter activity"/>
    <property type="evidence" value="ECO:0007669"/>
    <property type="project" value="TreeGrafter"/>
</dbReference>
<keyword evidence="4" id="KW-0732">Signal</keyword>
<dbReference type="GO" id="GO:0030288">
    <property type="term" value="C:outer membrane-bounded periplasmic space"/>
    <property type="evidence" value="ECO:0007669"/>
    <property type="project" value="UniProtKB-ARBA"/>
</dbReference>
<feature type="domain" description="Solute-binding protein family 5" evidence="5">
    <location>
        <begin position="91"/>
        <end position="430"/>
    </location>
</feature>
<comment type="subcellular location">
    <subcellularLocation>
        <location evidence="1">Periplasm</location>
    </subcellularLocation>
</comment>
<dbReference type="InterPro" id="IPR000914">
    <property type="entry name" value="SBP_5_dom"/>
</dbReference>
<accession>A0A838B4H1</accession>
<dbReference type="EMBL" id="JACDTY010000004">
    <property type="protein sequence ID" value="MBA1140664.1"/>
    <property type="molecule type" value="Genomic_DNA"/>
</dbReference>
<dbReference type="Gene3D" id="3.90.76.10">
    <property type="entry name" value="Dipeptide-binding Protein, Domain 1"/>
    <property type="match status" value="1"/>
</dbReference>
<dbReference type="RefSeq" id="WP_181057333.1">
    <property type="nucleotide sequence ID" value="NZ_JACDTY010000004.1"/>
</dbReference>
<evidence type="ECO:0000313" key="6">
    <source>
        <dbReference type="EMBL" id="MBA1140664.1"/>
    </source>
</evidence>
<organism evidence="6 7">
    <name type="scientific">Mesorhizobium neociceri</name>
    <dbReference type="NCBI Taxonomy" id="1307853"/>
    <lineage>
        <taxon>Bacteria</taxon>
        <taxon>Pseudomonadati</taxon>
        <taxon>Pseudomonadota</taxon>
        <taxon>Alphaproteobacteria</taxon>
        <taxon>Hyphomicrobiales</taxon>
        <taxon>Phyllobacteriaceae</taxon>
        <taxon>Mesorhizobium</taxon>
    </lineage>
</organism>
<dbReference type="Proteomes" id="UP000558284">
    <property type="component" value="Unassembled WGS sequence"/>
</dbReference>
<dbReference type="GO" id="GO:0015833">
    <property type="term" value="P:peptide transport"/>
    <property type="evidence" value="ECO:0007669"/>
    <property type="project" value="TreeGrafter"/>
</dbReference>
<name>A0A838B4H1_9HYPH</name>
<evidence type="ECO:0000313" key="7">
    <source>
        <dbReference type="Proteomes" id="UP000558284"/>
    </source>
</evidence>
<dbReference type="GO" id="GO:0043190">
    <property type="term" value="C:ATP-binding cassette (ABC) transporter complex"/>
    <property type="evidence" value="ECO:0007669"/>
    <property type="project" value="InterPro"/>
</dbReference>
<dbReference type="Gene3D" id="3.10.105.10">
    <property type="entry name" value="Dipeptide-binding Protein, Domain 3"/>
    <property type="match status" value="1"/>
</dbReference>
<comment type="similarity">
    <text evidence="2">Belongs to the bacterial solute-binding protein 5 family.</text>
</comment>
<sequence>MTQWNMDRRAFLKAAGALGVGLTMKPGFAWSAVGDTLRIRMEGDLQTLDPAFMIGGIEDVMMRGIYVSLNRLGDLREGSPWSLWGAEKLELKDPKTIAFTLIDGLKWSNGFGPVTAEDVKFSYERIADPKLSSPWAYQFEKLDRVEIVDDRSGIIHLKDPYQPIFVTSLPYYGGHIISRAGTEKAGGKFTTEPPATCGPYLFSDWQQKQKVTLTANPDWPGPKPDFGKVEIYIVADDQAAQLAYEADAFDYTKIAISATKAVKASPPANTEVIEAQSTRYVWLTINMLSPRLKDLKVRQAVQYGVDVGQILTGVYDDLTKRSTGVVQPGTKFARAGNLIAAPDYAKSAALLAEAGVSDLSLTLTVMNDSIRAATAQIIQASLEQAGIKVEIQPYDEAAFWGVGDKTQGDGYKNIDLALMDFAGGVDPSENLVWFRPDQIGVYNWSGFDSAEFETSYQQLVAESEEAKRIALSNRMEDLMEQSGGFVFICHQPLVVIHKAGFEPVIYPDGHPNPVLFKKKV</sequence>
<dbReference type="Gene3D" id="3.40.190.10">
    <property type="entry name" value="Periplasmic binding protein-like II"/>
    <property type="match status" value="1"/>
</dbReference>
<comment type="caution">
    <text evidence="6">The sequence shown here is derived from an EMBL/GenBank/DDBJ whole genome shotgun (WGS) entry which is preliminary data.</text>
</comment>
<dbReference type="InterPro" id="IPR006311">
    <property type="entry name" value="TAT_signal"/>
</dbReference>
<evidence type="ECO:0000256" key="3">
    <source>
        <dbReference type="ARBA" id="ARBA00022448"/>
    </source>
</evidence>
<dbReference type="PIRSF" id="PIRSF002741">
    <property type="entry name" value="MppA"/>
    <property type="match status" value="1"/>
</dbReference>
<evidence type="ECO:0000256" key="4">
    <source>
        <dbReference type="ARBA" id="ARBA00022729"/>
    </source>
</evidence>
<dbReference type="Pfam" id="PF00496">
    <property type="entry name" value="SBP_bac_5"/>
    <property type="match status" value="1"/>
</dbReference>
<proteinExistence type="inferred from homology"/>
<gene>
    <name evidence="6" type="ORF">H0241_10395</name>
</gene>
<dbReference type="PANTHER" id="PTHR30290:SF9">
    <property type="entry name" value="OLIGOPEPTIDE-BINDING PROTEIN APPA"/>
    <property type="match status" value="1"/>
</dbReference>
<evidence type="ECO:0000256" key="2">
    <source>
        <dbReference type="ARBA" id="ARBA00005695"/>
    </source>
</evidence>
<evidence type="ECO:0000259" key="5">
    <source>
        <dbReference type="Pfam" id="PF00496"/>
    </source>
</evidence>
<dbReference type="PROSITE" id="PS51318">
    <property type="entry name" value="TAT"/>
    <property type="match status" value="1"/>
</dbReference>
<dbReference type="InterPro" id="IPR039424">
    <property type="entry name" value="SBP_5"/>
</dbReference>
<keyword evidence="3" id="KW-0813">Transport</keyword>
<reference evidence="6 7" key="1">
    <citation type="submission" date="2020-07" db="EMBL/GenBank/DDBJ databases">
        <title>Definition of the novel symbiovar canariense within Mesorhizobium novociceri, a new species of genus Mesorhizobium nodulating Cicer canariense in the Caldera de Taburiente National Park (La Palma, Canary Islands).</title>
        <authorList>
            <person name="Leon-Barrios M."/>
            <person name="Perez-Yepez J."/>
            <person name="Flores-Felix J.D."/>
            <person name="Ramirez-Baena M.H."/>
            <person name="Pulido-Suarez L."/>
            <person name="Igual J.M."/>
            <person name="Velazquez E."/>
            <person name="Peix A."/>
        </authorList>
    </citation>
    <scope>NUCLEOTIDE SEQUENCE [LARGE SCALE GENOMIC DNA]</scope>
    <source>
        <strain evidence="6 7">CCANP35</strain>
    </source>
</reference>
<dbReference type="SUPFAM" id="SSF53850">
    <property type="entry name" value="Periplasmic binding protein-like II"/>
    <property type="match status" value="1"/>
</dbReference>
<evidence type="ECO:0000256" key="1">
    <source>
        <dbReference type="ARBA" id="ARBA00004418"/>
    </source>
</evidence>
<dbReference type="AlphaFoldDB" id="A0A838B4H1"/>
<dbReference type="PANTHER" id="PTHR30290">
    <property type="entry name" value="PERIPLASMIC BINDING COMPONENT OF ABC TRANSPORTER"/>
    <property type="match status" value="1"/>
</dbReference>
<protein>
    <submittedName>
        <fullName evidence="6">Peptide ABC transporter substrate-binding protein</fullName>
    </submittedName>
</protein>